<dbReference type="GO" id="GO:0060090">
    <property type="term" value="F:molecular adaptor activity"/>
    <property type="evidence" value="ECO:0007669"/>
    <property type="project" value="TreeGrafter"/>
</dbReference>
<evidence type="ECO:0000256" key="2">
    <source>
        <dbReference type="ARBA" id="ARBA00004395"/>
    </source>
</evidence>
<dbReference type="Proteomes" id="UP000095280">
    <property type="component" value="Unplaced"/>
</dbReference>
<dbReference type="GO" id="GO:0070836">
    <property type="term" value="P:caveola assembly"/>
    <property type="evidence" value="ECO:0007669"/>
    <property type="project" value="InterPro"/>
</dbReference>
<evidence type="ECO:0000256" key="4">
    <source>
        <dbReference type="ARBA" id="ARBA00010988"/>
    </source>
</evidence>
<evidence type="ECO:0000256" key="1">
    <source>
        <dbReference type="ARBA" id="ARBA00004202"/>
    </source>
</evidence>
<dbReference type="InterPro" id="IPR001612">
    <property type="entry name" value="Caveolin"/>
</dbReference>
<evidence type="ECO:0000256" key="7">
    <source>
        <dbReference type="ARBA" id="ARBA00023136"/>
    </source>
</evidence>
<evidence type="ECO:0000256" key="3">
    <source>
        <dbReference type="ARBA" id="ARBA00004543"/>
    </source>
</evidence>
<evidence type="ECO:0000313" key="10">
    <source>
        <dbReference type="WBParaSite" id="maker-uti_cns_0015219-snap-gene-0.3-mRNA-1"/>
    </source>
</evidence>
<comment type="similarity">
    <text evidence="4">Belongs to the caveolin family.</text>
</comment>
<dbReference type="Pfam" id="PF01146">
    <property type="entry name" value="Caveolin"/>
    <property type="match status" value="1"/>
</dbReference>
<proteinExistence type="inferred from homology"/>
<keyword evidence="7" id="KW-0472">Membrane</keyword>
<dbReference type="GO" id="GO:0005901">
    <property type="term" value="C:caveola"/>
    <property type="evidence" value="ECO:0007669"/>
    <property type="project" value="UniProtKB-SubCell"/>
</dbReference>
<keyword evidence="5" id="KW-1003">Cell membrane</keyword>
<dbReference type="PANTHER" id="PTHR10844">
    <property type="entry name" value="CAVEOLIN"/>
    <property type="match status" value="1"/>
</dbReference>
<evidence type="ECO:0000256" key="6">
    <source>
        <dbReference type="ARBA" id="ARBA00023034"/>
    </source>
</evidence>
<evidence type="ECO:0000256" key="5">
    <source>
        <dbReference type="ARBA" id="ARBA00022475"/>
    </source>
</evidence>
<dbReference type="GO" id="GO:0000139">
    <property type="term" value="C:Golgi membrane"/>
    <property type="evidence" value="ECO:0007669"/>
    <property type="project" value="UniProtKB-SubCell"/>
</dbReference>
<feature type="region of interest" description="Disordered" evidence="8">
    <location>
        <begin position="31"/>
        <end position="95"/>
    </location>
</feature>
<evidence type="ECO:0000256" key="8">
    <source>
        <dbReference type="SAM" id="MobiDB-lite"/>
    </source>
</evidence>
<comment type="subcellular location">
    <subcellularLocation>
        <location evidence="1">Cell membrane</location>
        <topology evidence="1">Peripheral membrane protein</topology>
    </subcellularLocation>
    <subcellularLocation>
        <location evidence="2">Golgi apparatus membrane</location>
        <topology evidence="2">Peripheral membrane protein</topology>
    </subcellularLocation>
    <subcellularLocation>
        <location evidence="3">Membrane</location>
        <location evidence="3">Caveola</location>
        <topology evidence="3">Peripheral membrane protein</topology>
    </subcellularLocation>
</comment>
<keyword evidence="9" id="KW-1185">Reference proteome</keyword>
<protein>
    <submittedName>
        <fullName evidence="10">Anoctamin</fullName>
    </submittedName>
</protein>
<organism evidence="9 10">
    <name type="scientific">Macrostomum lignano</name>
    <dbReference type="NCBI Taxonomy" id="282301"/>
    <lineage>
        <taxon>Eukaryota</taxon>
        <taxon>Metazoa</taxon>
        <taxon>Spiralia</taxon>
        <taxon>Lophotrochozoa</taxon>
        <taxon>Platyhelminthes</taxon>
        <taxon>Rhabditophora</taxon>
        <taxon>Macrostomorpha</taxon>
        <taxon>Macrostomida</taxon>
        <taxon>Macrostomidae</taxon>
        <taxon>Macrostomum</taxon>
    </lineage>
</organism>
<dbReference type="WBParaSite" id="maker-uti_cns_0015219-snap-gene-0.3-mRNA-1">
    <property type="protein sequence ID" value="maker-uti_cns_0015219-snap-gene-0.3-mRNA-1"/>
    <property type="gene ID" value="maker-uti_cns_0015219-snap-gene-0.3"/>
</dbReference>
<feature type="compositionally biased region" description="Low complexity" evidence="8">
    <location>
        <begin position="66"/>
        <end position="76"/>
    </location>
</feature>
<keyword evidence="6" id="KW-0333">Golgi apparatus</keyword>
<name>A0A1I8IQM0_9PLAT</name>
<dbReference type="PANTHER" id="PTHR10844:SF19">
    <property type="entry name" value="CAVEOLIN-2"/>
    <property type="match status" value="1"/>
</dbReference>
<dbReference type="AlphaFoldDB" id="A0A1I8IQM0"/>
<evidence type="ECO:0000313" key="9">
    <source>
        <dbReference type="Proteomes" id="UP000095280"/>
    </source>
</evidence>
<feature type="compositionally biased region" description="Polar residues" evidence="8">
    <location>
        <begin position="31"/>
        <end position="53"/>
    </location>
</feature>
<reference evidence="10" key="1">
    <citation type="submission" date="2016-11" db="UniProtKB">
        <authorList>
            <consortium name="WormBaseParasite"/>
        </authorList>
    </citation>
    <scope>IDENTIFICATION</scope>
</reference>
<sequence length="311" mass="35472">NQKSLLSRNLRQHHHRRCSLPYQFDVQRPSGATSWDLSSRGSFGSCGPASSSEDPWPLIHRRLARRSSQQQKQQQRNNGEEPMKPPKQMSESEAAELEVRYRRKVSDQSAYELVAVFRLTSGRVDAYRVFEAGHRGGASSSTFQLTERRRQLLRRYYGRGTLAVALYVKTDNQFEHYMPLSVATGLEQQRSSGTSNCGTDQVRGCPRRTRRHPQPWTACGATRTAVSTAARNCLYKVCTLFCGIFIALYWGCVFAWVAMEHIWCITPSFKVWEINMACMRRYSKSIVDCCLGPCCETCGLFLSKMRLTQVN</sequence>
<accession>A0A1I8IQM0</accession>